<keyword evidence="3" id="KW-1185">Reference proteome</keyword>
<proteinExistence type="predicted"/>
<evidence type="ECO:0000259" key="1">
    <source>
        <dbReference type="PROSITE" id="PS50943"/>
    </source>
</evidence>
<dbReference type="OrthoDB" id="5184419at2"/>
<sequence>MVRDPEPSVTFGEELRRRRMAAGLSLTDLARRTNFSKGHLSKVESGAKHASSDLARLCDQALQAEGALSRRVIAAAAKSLPDTAEPSEVWTMQLDPGGGTTFSAFDRRTAMTSVGVGMMSWVLPERSKSHGSVETVLPAFRSWLDDFRRLGQCVDPSMIIQMSVVATNTLRALISDSPGSPERSAALRLASRFAEYTGWMAQEKGDDDASAWWTNRAVEMAASGGDKDLAAYALLRRADLTLYRDDWVATLSLAQDAQARSGLARVRAHAAQREAQAHALAGDERASRRCLDRSATLMAQSVTEDVDGPVLGSTTMTDPVAFATGWCLFDLGHPRDAAEILSAELTRLPASAMRTRARYGARLALAHAQAGDIDQACAVADPVVSDMRLLDSATVRYDLRHLSRILRRWRSQPAVRELMPSLARALQVVRH</sequence>
<dbReference type="GO" id="GO:0003677">
    <property type="term" value="F:DNA binding"/>
    <property type="evidence" value="ECO:0007669"/>
    <property type="project" value="InterPro"/>
</dbReference>
<comment type="caution">
    <text evidence="2">The sequence shown here is derived from an EMBL/GenBank/DDBJ whole genome shotgun (WGS) entry which is preliminary data.</text>
</comment>
<evidence type="ECO:0000313" key="3">
    <source>
        <dbReference type="Proteomes" id="UP000245410"/>
    </source>
</evidence>
<accession>A0A317D1N6</accession>
<organism evidence="2 3">
    <name type="scientific">Micromonospora acroterricola</name>
    <dbReference type="NCBI Taxonomy" id="2202421"/>
    <lineage>
        <taxon>Bacteria</taxon>
        <taxon>Bacillati</taxon>
        <taxon>Actinomycetota</taxon>
        <taxon>Actinomycetes</taxon>
        <taxon>Micromonosporales</taxon>
        <taxon>Micromonosporaceae</taxon>
        <taxon>Micromonospora</taxon>
    </lineage>
</organism>
<dbReference type="SMART" id="SM00530">
    <property type="entry name" value="HTH_XRE"/>
    <property type="match status" value="1"/>
</dbReference>
<dbReference type="EMBL" id="QGKR01000207">
    <property type="protein sequence ID" value="PWR08110.1"/>
    <property type="molecule type" value="Genomic_DNA"/>
</dbReference>
<dbReference type="PROSITE" id="PS50943">
    <property type="entry name" value="HTH_CROC1"/>
    <property type="match status" value="1"/>
</dbReference>
<name>A0A317D1N6_9ACTN</name>
<gene>
    <name evidence="2" type="ORF">DKT68_16865</name>
</gene>
<evidence type="ECO:0000313" key="2">
    <source>
        <dbReference type="EMBL" id="PWR08110.1"/>
    </source>
</evidence>
<dbReference type="Gene3D" id="1.10.260.40">
    <property type="entry name" value="lambda repressor-like DNA-binding domains"/>
    <property type="match status" value="1"/>
</dbReference>
<dbReference type="AlphaFoldDB" id="A0A317D1N6"/>
<dbReference type="InterPro" id="IPR010982">
    <property type="entry name" value="Lambda_DNA-bd_dom_sf"/>
</dbReference>
<dbReference type="Pfam" id="PF13560">
    <property type="entry name" value="HTH_31"/>
    <property type="match status" value="1"/>
</dbReference>
<dbReference type="InterPro" id="IPR001387">
    <property type="entry name" value="Cro/C1-type_HTH"/>
</dbReference>
<dbReference type="Proteomes" id="UP000245410">
    <property type="component" value="Unassembled WGS sequence"/>
</dbReference>
<feature type="domain" description="HTH cro/C1-type" evidence="1">
    <location>
        <begin position="15"/>
        <end position="68"/>
    </location>
</feature>
<dbReference type="SUPFAM" id="SSF47413">
    <property type="entry name" value="lambda repressor-like DNA-binding domains"/>
    <property type="match status" value="1"/>
</dbReference>
<protein>
    <submittedName>
        <fullName evidence="2">Transcriptional regulator</fullName>
    </submittedName>
</protein>
<reference evidence="2 3" key="1">
    <citation type="submission" date="2018-05" db="EMBL/GenBank/DDBJ databases">
        <title>Micromonospora atacamensis sp. nov., a novel actinobacteria isolated from high altitude Atacama Desert soil.</title>
        <authorList>
            <person name="Carro L."/>
            <person name="Golinska P."/>
            <person name="Klenk H.-P."/>
            <person name="Goodfellow M."/>
        </authorList>
    </citation>
    <scope>NUCLEOTIDE SEQUENCE [LARGE SCALE GENOMIC DNA]</scope>
    <source>
        <strain evidence="2 3">5R2A7</strain>
    </source>
</reference>
<dbReference type="CDD" id="cd00093">
    <property type="entry name" value="HTH_XRE"/>
    <property type="match status" value="1"/>
</dbReference>